<evidence type="ECO:0000256" key="2">
    <source>
        <dbReference type="ARBA" id="ARBA00006671"/>
    </source>
</evidence>
<evidence type="ECO:0000256" key="1">
    <source>
        <dbReference type="ARBA" id="ARBA00004561"/>
    </source>
</evidence>
<reference evidence="7" key="1">
    <citation type="submission" date="2019-10" db="EMBL/GenBank/DDBJ databases">
        <authorList>
            <person name="Ashton P.M."/>
            <person name="Dallman T."/>
            <person name="Nair S."/>
            <person name="De Pinna E."/>
            <person name="Peters T."/>
            <person name="Grant K."/>
        </authorList>
    </citation>
    <scope>NUCLEOTIDE SEQUENCE</scope>
    <source>
        <strain evidence="8">313425</strain>
        <strain evidence="7">809993</strain>
    </source>
</reference>
<dbReference type="EMBL" id="AALIQC010000009">
    <property type="protein sequence ID" value="EDA0143765.1"/>
    <property type="molecule type" value="Genomic_DNA"/>
</dbReference>
<feature type="signal peptide" evidence="5">
    <location>
        <begin position="1"/>
        <end position="22"/>
    </location>
</feature>
<keyword evidence="3 5" id="KW-0732">Signal</keyword>
<feature type="domain" description="Fimbrial-type adhesion" evidence="6">
    <location>
        <begin position="33"/>
        <end position="200"/>
    </location>
</feature>
<accession>A0A5J0GCI7</accession>
<dbReference type="PANTHER" id="PTHR33420:SF3">
    <property type="entry name" value="FIMBRIAL SUBUNIT ELFA"/>
    <property type="match status" value="1"/>
</dbReference>
<feature type="chain" id="PRO_5030085829" evidence="5">
    <location>
        <begin position="23"/>
        <end position="200"/>
    </location>
</feature>
<dbReference type="InterPro" id="IPR008966">
    <property type="entry name" value="Adhesion_dom_sf"/>
</dbReference>
<evidence type="ECO:0000313" key="7">
    <source>
        <dbReference type="EMBL" id="EDA0143765.1"/>
    </source>
</evidence>
<dbReference type="PANTHER" id="PTHR33420">
    <property type="entry name" value="FIMBRIAL SUBUNIT ELFA-RELATED"/>
    <property type="match status" value="1"/>
</dbReference>
<dbReference type="SUPFAM" id="SSF49401">
    <property type="entry name" value="Bacterial adhesins"/>
    <property type="match status" value="1"/>
</dbReference>
<comment type="similarity">
    <text evidence="2">Belongs to the fimbrial protein family.</text>
</comment>
<organism evidence="7">
    <name type="scientific">Salmonella enterica I</name>
    <dbReference type="NCBI Taxonomy" id="59201"/>
    <lineage>
        <taxon>Bacteria</taxon>
        <taxon>Pseudomonadati</taxon>
        <taxon>Pseudomonadota</taxon>
        <taxon>Gammaproteobacteria</taxon>
        <taxon>Enterobacterales</taxon>
        <taxon>Enterobacteriaceae</taxon>
        <taxon>Salmonella</taxon>
    </lineage>
</organism>
<dbReference type="GO" id="GO:0043709">
    <property type="term" value="P:cell adhesion involved in single-species biofilm formation"/>
    <property type="evidence" value="ECO:0007669"/>
    <property type="project" value="TreeGrafter"/>
</dbReference>
<dbReference type="Pfam" id="PF00419">
    <property type="entry name" value="Fimbrial"/>
    <property type="match status" value="1"/>
</dbReference>
<dbReference type="RefSeq" id="WP_080210201.1">
    <property type="nucleotide sequence ID" value="NZ_CP160163.1"/>
</dbReference>
<proteinExistence type="inferred from homology"/>
<evidence type="ECO:0000256" key="4">
    <source>
        <dbReference type="ARBA" id="ARBA00023263"/>
    </source>
</evidence>
<gene>
    <name evidence="8" type="ORF">DRY32_09700</name>
    <name evidence="7" type="ORF">F9G36_08965</name>
</gene>
<dbReference type="EMBL" id="RVIX01000010">
    <property type="protein sequence ID" value="MLX09411.1"/>
    <property type="molecule type" value="Genomic_DNA"/>
</dbReference>
<evidence type="ECO:0000256" key="5">
    <source>
        <dbReference type="SAM" id="SignalP"/>
    </source>
</evidence>
<comment type="caution">
    <text evidence="7">The sequence shown here is derived from an EMBL/GenBank/DDBJ whole genome shotgun (WGS) entry which is preliminary data.</text>
</comment>
<comment type="subcellular location">
    <subcellularLocation>
        <location evidence="1">Fimbrium</location>
    </subcellularLocation>
</comment>
<dbReference type="InterPro" id="IPR036937">
    <property type="entry name" value="Adhesion_dom_fimbrial_sf"/>
</dbReference>
<dbReference type="Gene3D" id="2.60.40.1090">
    <property type="entry name" value="Fimbrial-type adhesion domain"/>
    <property type="match status" value="1"/>
</dbReference>
<name>A0A3U9L8P5_SALET</name>
<evidence type="ECO:0000259" key="6">
    <source>
        <dbReference type="Pfam" id="PF00419"/>
    </source>
</evidence>
<dbReference type="AlphaFoldDB" id="A0A3U9L8P5"/>
<dbReference type="InterPro" id="IPR000259">
    <property type="entry name" value="Adhesion_dom_fimbrial"/>
</dbReference>
<evidence type="ECO:0000256" key="3">
    <source>
        <dbReference type="ARBA" id="ARBA00022729"/>
    </source>
</evidence>
<evidence type="ECO:0000313" key="8">
    <source>
        <dbReference type="EMBL" id="MLX09411.1"/>
    </source>
</evidence>
<sequence>MTFKKYTLAAFVLAAFSGSALAADTDAGTITFHGLVSGNTCQISLKDDPINTQAATNDFNVTLPTVFVKDFAAGSTDSVDSALGKTPFTLVLSNCDASVKGASAQFDSWSGSTASTAGALVPQAGLQGEASNVNLVLHNAGNGANDLIKIDQTNNTQKVTWDPDNNETGGELVYDVAYMSTGAVTSGIVQAQVAFTMQYQ</sequence>
<keyword evidence="4" id="KW-0281">Fimbrium</keyword>
<dbReference type="GO" id="GO:0009289">
    <property type="term" value="C:pilus"/>
    <property type="evidence" value="ECO:0007669"/>
    <property type="project" value="UniProtKB-SubCell"/>
</dbReference>
<dbReference type="Proteomes" id="UP000839529">
    <property type="component" value="Unassembled WGS sequence"/>
</dbReference>
<protein>
    <submittedName>
        <fullName evidence="8">Fimbrial assembly protein</fullName>
    </submittedName>
    <submittedName>
        <fullName evidence="7">Fimbrial protein</fullName>
    </submittedName>
</protein>
<accession>A0A3U9L8P5</accession>
<dbReference type="InterPro" id="IPR050263">
    <property type="entry name" value="Bact_Fimbrial_Adh_Pro"/>
</dbReference>